<keyword evidence="6" id="KW-0050">Antiport</keyword>
<evidence type="ECO:0000256" key="4">
    <source>
        <dbReference type="ARBA" id="ARBA00020268"/>
    </source>
</evidence>
<dbReference type="PANTHER" id="PTHR43298:SF2">
    <property type="entry name" value="FMN_FAD EXPORTER YEEO-RELATED"/>
    <property type="match status" value="1"/>
</dbReference>
<keyword evidence="11 13" id="KW-0472">Membrane</keyword>
<name>A0A9D1DQ99_9FIRM</name>
<keyword evidence="10" id="KW-0406">Ion transport</keyword>
<evidence type="ECO:0000256" key="7">
    <source>
        <dbReference type="ARBA" id="ARBA00022475"/>
    </source>
</evidence>
<comment type="caution">
    <text evidence="14">The sequence shown here is derived from an EMBL/GenBank/DDBJ whole genome shotgun (WGS) entry which is preliminary data.</text>
</comment>
<feature type="transmembrane region" description="Helical" evidence="13">
    <location>
        <begin position="165"/>
        <end position="186"/>
    </location>
</feature>
<feature type="transmembrane region" description="Helical" evidence="13">
    <location>
        <begin position="411"/>
        <end position="434"/>
    </location>
</feature>
<reference evidence="14" key="2">
    <citation type="journal article" date="2021" name="PeerJ">
        <title>Extensive microbial diversity within the chicken gut microbiome revealed by metagenomics and culture.</title>
        <authorList>
            <person name="Gilroy R."/>
            <person name="Ravi A."/>
            <person name="Getino M."/>
            <person name="Pursley I."/>
            <person name="Horton D.L."/>
            <person name="Alikhan N.F."/>
            <person name="Baker D."/>
            <person name="Gharbi K."/>
            <person name="Hall N."/>
            <person name="Watson M."/>
            <person name="Adriaenssens E.M."/>
            <person name="Foster-Nyarko E."/>
            <person name="Jarju S."/>
            <person name="Secka A."/>
            <person name="Antonio M."/>
            <person name="Oren A."/>
            <person name="Chaudhuri R.R."/>
            <person name="La Ragione R."/>
            <person name="Hildebrand F."/>
            <person name="Pallen M.J."/>
        </authorList>
    </citation>
    <scope>NUCLEOTIDE SEQUENCE</scope>
    <source>
        <strain evidence="14">ChiSjej1B19-7085</strain>
    </source>
</reference>
<dbReference type="InterPro" id="IPR050222">
    <property type="entry name" value="MATE_MdtK"/>
</dbReference>
<comment type="function">
    <text evidence="1">Multidrug efflux pump.</text>
</comment>
<dbReference type="PANTHER" id="PTHR43298">
    <property type="entry name" value="MULTIDRUG RESISTANCE PROTEIN NORM-RELATED"/>
    <property type="match status" value="1"/>
</dbReference>
<evidence type="ECO:0000256" key="5">
    <source>
        <dbReference type="ARBA" id="ARBA00022448"/>
    </source>
</evidence>
<feature type="transmembrane region" description="Helical" evidence="13">
    <location>
        <begin position="386"/>
        <end position="405"/>
    </location>
</feature>
<dbReference type="PIRSF" id="PIRSF006603">
    <property type="entry name" value="DinF"/>
    <property type="match status" value="1"/>
</dbReference>
<evidence type="ECO:0000256" key="9">
    <source>
        <dbReference type="ARBA" id="ARBA00022989"/>
    </source>
</evidence>
<feature type="transmembrane region" description="Helical" evidence="13">
    <location>
        <begin position="13"/>
        <end position="31"/>
    </location>
</feature>
<gene>
    <name evidence="14" type="ORF">IAA54_05105</name>
</gene>
<evidence type="ECO:0000256" key="12">
    <source>
        <dbReference type="ARBA" id="ARBA00031636"/>
    </source>
</evidence>
<dbReference type="AlphaFoldDB" id="A0A9D1DQ99"/>
<protein>
    <recommendedName>
        <fullName evidence="4">Probable multidrug resistance protein NorM</fullName>
    </recommendedName>
    <alternativeName>
        <fullName evidence="12">Multidrug-efflux transporter</fullName>
    </alternativeName>
</protein>
<dbReference type="InterPro" id="IPR002528">
    <property type="entry name" value="MATE_fam"/>
</dbReference>
<proteinExistence type="inferred from homology"/>
<evidence type="ECO:0000256" key="8">
    <source>
        <dbReference type="ARBA" id="ARBA00022692"/>
    </source>
</evidence>
<feature type="transmembrane region" description="Helical" evidence="13">
    <location>
        <begin position="355"/>
        <end position="374"/>
    </location>
</feature>
<dbReference type="NCBIfam" id="TIGR00797">
    <property type="entry name" value="matE"/>
    <property type="match status" value="1"/>
</dbReference>
<accession>A0A9D1DQ99</accession>
<dbReference type="GO" id="GO:0005886">
    <property type="term" value="C:plasma membrane"/>
    <property type="evidence" value="ECO:0007669"/>
    <property type="project" value="UniProtKB-SubCell"/>
</dbReference>
<evidence type="ECO:0000256" key="1">
    <source>
        <dbReference type="ARBA" id="ARBA00003408"/>
    </source>
</evidence>
<dbReference type="InterPro" id="IPR048279">
    <property type="entry name" value="MdtK-like"/>
</dbReference>
<feature type="transmembrane region" description="Helical" evidence="13">
    <location>
        <begin position="131"/>
        <end position="153"/>
    </location>
</feature>
<reference evidence="14" key="1">
    <citation type="submission" date="2020-10" db="EMBL/GenBank/DDBJ databases">
        <authorList>
            <person name="Gilroy R."/>
        </authorList>
    </citation>
    <scope>NUCLEOTIDE SEQUENCE</scope>
    <source>
        <strain evidence="14">ChiSjej1B19-7085</strain>
    </source>
</reference>
<evidence type="ECO:0000256" key="10">
    <source>
        <dbReference type="ARBA" id="ARBA00023065"/>
    </source>
</evidence>
<dbReference type="Pfam" id="PF01554">
    <property type="entry name" value="MatE"/>
    <property type="match status" value="2"/>
</dbReference>
<comment type="similarity">
    <text evidence="3">Belongs to the multi antimicrobial extrusion (MATE) (TC 2.A.66.1) family.</text>
</comment>
<keyword evidence="7" id="KW-1003">Cell membrane</keyword>
<evidence type="ECO:0000313" key="14">
    <source>
        <dbReference type="EMBL" id="HIR57027.1"/>
    </source>
</evidence>
<evidence type="ECO:0000313" key="15">
    <source>
        <dbReference type="Proteomes" id="UP000886785"/>
    </source>
</evidence>
<dbReference type="GO" id="GO:0015297">
    <property type="term" value="F:antiporter activity"/>
    <property type="evidence" value="ECO:0007669"/>
    <property type="project" value="UniProtKB-KW"/>
</dbReference>
<dbReference type="Proteomes" id="UP000886785">
    <property type="component" value="Unassembled WGS sequence"/>
</dbReference>
<dbReference type="GO" id="GO:0006811">
    <property type="term" value="P:monoatomic ion transport"/>
    <property type="evidence" value="ECO:0007669"/>
    <property type="project" value="UniProtKB-KW"/>
</dbReference>
<evidence type="ECO:0000256" key="11">
    <source>
        <dbReference type="ARBA" id="ARBA00023136"/>
    </source>
</evidence>
<feature type="transmembrane region" description="Helical" evidence="13">
    <location>
        <begin position="95"/>
        <end position="119"/>
    </location>
</feature>
<organism evidence="14 15">
    <name type="scientific">Candidatus Gallacutalibacter pullicola</name>
    <dbReference type="NCBI Taxonomy" id="2840830"/>
    <lineage>
        <taxon>Bacteria</taxon>
        <taxon>Bacillati</taxon>
        <taxon>Bacillota</taxon>
        <taxon>Clostridia</taxon>
        <taxon>Eubacteriales</taxon>
        <taxon>Candidatus Gallacutalibacter</taxon>
    </lineage>
</organism>
<evidence type="ECO:0000256" key="13">
    <source>
        <dbReference type="SAM" id="Phobius"/>
    </source>
</evidence>
<feature type="transmembrane region" description="Helical" evidence="13">
    <location>
        <begin position="192"/>
        <end position="213"/>
    </location>
</feature>
<evidence type="ECO:0000256" key="6">
    <source>
        <dbReference type="ARBA" id="ARBA00022449"/>
    </source>
</evidence>
<dbReference type="EMBL" id="DVHF01000057">
    <property type="protein sequence ID" value="HIR57027.1"/>
    <property type="molecule type" value="Genomic_DNA"/>
</dbReference>
<evidence type="ECO:0000256" key="2">
    <source>
        <dbReference type="ARBA" id="ARBA00004651"/>
    </source>
</evidence>
<feature type="transmembrane region" description="Helical" evidence="13">
    <location>
        <begin position="249"/>
        <end position="272"/>
    </location>
</feature>
<keyword evidence="8 13" id="KW-0812">Transmembrane</keyword>
<feature type="transmembrane region" description="Helical" evidence="13">
    <location>
        <begin position="51"/>
        <end position="74"/>
    </location>
</feature>
<sequence>MTKDMTSGSPAKLILRFTIPLIFGNLFQQFYSMVDTIIVGRFLGTQSLAAVGSTGSVNFLIIGFCLGLCSGFSIPVAQRFGAKDFDEMRQLIGNIVWICAAASVVFTVLTVVFCRPILVAMSTPEDIIDEAYAYIVVIFAGIPTTFFYNILAGLLRALGDSKTPVVFLIMASIINIVLDLLLILVIPMGVAGAAVATVISQGVSGLACFVFIVKKFPILHIKKEDLRFRLDCIRTLCGTGIPMGLQSSITAIGSILLQVSVNSLGSMIVAAVTAANKLSMFFTAAFDAMGIAMSTYGGQNIGARKPERLSPGLRAGMVIGSIYSVFALIIIFFFGRSLALLFVDSGETEIIENTYRYLLTNAAFYIPLTGVNVFRLLLQGIGYSKIAIFAGVCEMVARGITGLFLVPAFGFAAACFASPIAWVMADLFLVPVYFRVMKNIRQYGR</sequence>
<feature type="transmembrane region" description="Helical" evidence="13">
    <location>
        <begin position="278"/>
        <end position="297"/>
    </location>
</feature>
<dbReference type="CDD" id="cd13138">
    <property type="entry name" value="MATE_yoeA_like"/>
    <property type="match status" value="1"/>
</dbReference>
<comment type="subcellular location">
    <subcellularLocation>
        <location evidence="2">Cell membrane</location>
        <topology evidence="2">Multi-pass membrane protein</topology>
    </subcellularLocation>
</comment>
<dbReference type="GO" id="GO:0042910">
    <property type="term" value="F:xenobiotic transmembrane transporter activity"/>
    <property type="evidence" value="ECO:0007669"/>
    <property type="project" value="InterPro"/>
</dbReference>
<keyword evidence="5" id="KW-0813">Transport</keyword>
<evidence type="ECO:0000256" key="3">
    <source>
        <dbReference type="ARBA" id="ARBA00010199"/>
    </source>
</evidence>
<feature type="transmembrane region" description="Helical" evidence="13">
    <location>
        <begin position="318"/>
        <end position="343"/>
    </location>
</feature>
<keyword evidence="9 13" id="KW-1133">Transmembrane helix</keyword>